<evidence type="ECO:0000313" key="2">
    <source>
        <dbReference type="Proteomes" id="UP000295724"/>
    </source>
</evidence>
<comment type="caution">
    <text evidence="1">The sequence shown here is derived from an EMBL/GenBank/DDBJ whole genome shotgun (WGS) entry which is preliminary data.</text>
</comment>
<dbReference type="EMBL" id="SNZB01000003">
    <property type="protein sequence ID" value="TDR20468.1"/>
    <property type="molecule type" value="Genomic_DNA"/>
</dbReference>
<dbReference type="AlphaFoldDB" id="A0A4R6XVH9"/>
<sequence length="99" mass="11695">MKEFTGGARINFFNATWPFAKLRLEENGLTLNVVMKGTFNFPRARISAIRKRGIIPFFSDGIQIEHDIDEYPDWIVFWCLGKRDKILEELKRDEYPLDQ</sequence>
<organism evidence="1 2">
    <name type="scientific">Marinicella litoralis</name>
    <dbReference type="NCBI Taxonomy" id="644220"/>
    <lineage>
        <taxon>Bacteria</taxon>
        <taxon>Pseudomonadati</taxon>
        <taxon>Pseudomonadota</taxon>
        <taxon>Gammaproteobacteria</taxon>
        <taxon>Lysobacterales</taxon>
        <taxon>Marinicellaceae</taxon>
        <taxon>Marinicella</taxon>
    </lineage>
</organism>
<gene>
    <name evidence="1" type="ORF">C8D91_1441</name>
</gene>
<dbReference type="RefSeq" id="WP_099018313.1">
    <property type="nucleotide sequence ID" value="NZ_NIHB01000001.1"/>
</dbReference>
<reference evidence="1 2" key="1">
    <citation type="submission" date="2019-03" db="EMBL/GenBank/DDBJ databases">
        <title>Genomic Encyclopedia of Type Strains, Phase IV (KMG-IV): sequencing the most valuable type-strain genomes for metagenomic binning, comparative biology and taxonomic classification.</title>
        <authorList>
            <person name="Goeker M."/>
        </authorList>
    </citation>
    <scope>NUCLEOTIDE SEQUENCE [LARGE SCALE GENOMIC DNA]</scope>
    <source>
        <strain evidence="1 2">DSM 25488</strain>
    </source>
</reference>
<name>A0A4R6XVH9_9GAMM</name>
<protein>
    <submittedName>
        <fullName evidence="1">Uncharacterized protein</fullName>
    </submittedName>
</protein>
<accession>A0A4R6XVH9</accession>
<proteinExistence type="predicted"/>
<dbReference type="OrthoDB" id="1253105at2"/>
<evidence type="ECO:0000313" key="1">
    <source>
        <dbReference type="EMBL" id="TDR20468.1"/>
    </source>
</evidence>
<keyword evidence="2" id="KW-1185">Reference proteome</keyword>
<dbReference type="Proteomes" id="UP000295724">
    <property type="component" value="Unassembled WGS sequence"/>
</dbReference>